<name>A0ABY4BCE7_9BACT</name>
<protein>
    <submittedName>
        <fullName evidence="1">Cytochrome P450</fullName>
    </submittedName>
</protein>
<dbReference type="RefSeq" id="WP_243520915.1">
    <property type="nucleotide sequence ID" value="NZ_CP094538.1"/>
</dbReference>
<organism evidence="1 2">
    <name type="scientific">Hymenobacter monticola</name>
    <dbReference type="NCBI Taxonomy" id="1705399"/>
    <lineage>
        <taxon>Bacteria</taxon>
        <taxon>Pseudomonadati</taxon>
        <taxon>Bacteroidota</taxon>
        <taxon>Cytophagia</taxon>
        <taxon>Cytophagales</taxon>
        <taxon>Hymenobacteraceae</taxon>
        <taxon>Hymenobacter</taxon>
    </lineage>
</organism>
<proteinExistence type="predicted"/>
<gene>
    <name evidence="1" type="ORF">MTP16_25465</name>
</gene>
<evidence type="ECO:0000313" key="2">
    <source>
        <dbReference type="Proteomes" id="UP000831390"/>
    </source>
</evidence>
<dbReference type="Proteomes" id="UP000831390">
    <property type="component" value="Plasmid unnamed4"/>
</dbReference>
<sequence>MREQLQQLLALANISEVYIVDDALTNGSAIHFEHFIGQIKALVNDKGVEALADFDEALDFEGNERILEEYSRAQWVAAQPDRRLHFMRRLCELTPGHTLTTNLSIADVLQQLAAEEHLPPVALKLLSPVEWDEQLETILAAIPAGKKAIVLFDQVLTEAGGRFAVTAGIDMVAEVVADTRCHQLLPGILTYTVEDEGHELTERADLMRKKTLQAGDLFVLTKKRLENLPHFVDGIKKMLLNGPCEELKKYAVEVVEHSFKTTLAKLMTLDTYDFDYTILRSSTEEGVWAPETLFRIIDIIYKDENKQYLLDHSLTSALNKLLAQAGLLSKVQIPVADIVPYTEKFTLRHQEMYAAAEHINGLYKPIENGDIFRVVEGTGTGLYILVGQACDLMIRANGKRGSSVGHLLKIKPMSQAELDAQIKADLDTTHKPQGFNFWKTREVIEYIERGTQQLGLVTLTRANVVNLDVLDLAMFNSGGLTEINLATLAPAEVLHEGLAKRYGELYAQFTKVAQRIIEGKQALRQVTGPWQKDLLQGLIPKVSHNSKLGKSDAHTATGFTFGLKRVQSLRDPYAKSLLDKYTRFLSRTADLHDFAEYE</sequence>
<dbReference type="EMBL" id="CP094538">
    <property type="protein sequence ID" value="UOE36750.1"/>
    <property type="molecule type" value="Genomic_DNA"/>
</dbReference>
<accession>A0ABY4BCE7</accession>
<keyword evidence="2" id="KW-1185">Reference proteome</keyword>
<geneLocation type="plasmid" evidence="1 2">
    <name>unnamed4</name>
</geneLocation>
<keyword evidence="1" id="KW-0614">Plasmid</keyword>
<reference evidence="1 2" key="1">
    <citation type="submission" date="2022-03" db="EMBL/GenBank/DDBJ databases">
        <title>Hymenobactersp. isolated from the air.</title>
        <authorList>
            <person name="Won M."/>
            <person name="Kwon S.-W."/>
        </authorList>
    </citation>
    <scope>NUCLEOTIDE SEQUENCE [LARGE SCALE GENOMIC DNA]</scope>
    <source>
        <strain evidence="1 2">KACC 22596</strain>
        <plasmid evidence="1 2">unnamed4</plasmid>
    </source>
</reference>
<evidence type="ECO:0000313" key="1">
    <source>
        <dbReference type="EMBL" id="UOE36750.1"/>
    </source>
</evidence>